<reference evidence="2" key="2">
    <citation type="submission" date="2025-09" db="UniProtKB">
        <authorList>
            <consortium name="Ensembl"/>
        </authorList>
    </citation>
    <scope>IDENTIFICATION</scope>
</reference>
<keyword evidence="1" id="KW-1133">Transmembrane helix</keyword>
<protein>
    <recommendedName>
        <fullName evidence="4">CD3 gamma/delta subunit Ig-like domain-containing protein</fullName>
    </recommendedName>
</protein>
<dbReference type="Proteomes" id="UP000694568">
    <property type="component" value="Unplaced"/>
</dbReference>
<dbReference type="GO" id="GO:0009897">
    <property type="term" value="C:external side of plasma membrane"/>
    <property type="evidence" value="ECO:0007669"/>
    <property type="project" value="TreeGrafter"/>
</dbReference>
<dbReference type="GO" id="GO:0045059">
    <property type="term" value="P:positive thymic T cell selection"/>
    <property type="evidence" value="ECO:0007669"/>
    <property type="project" value="TreeGrafter"/>
</dbReference>
<dbReference type="GO" id="GO:0004888">
    <property type="term" value="F:transmembrane signaling receptor activity"/>
    <property type="evidence" value="ECO:0007669"/>
    <property type="project" value="TreeGrafter"/>
</dbReference>
<evidence type="ECO:0000313" key="2">
    <source>
        <dbReference type="Ensembl" id="ENSSLUP00000033753.1"/>
    </source>
</evidence>
<evidence type="ECO:0000313" key="3">
    <source>
        <dbReference type="Proteomes" id="UP000694568"/>
    </source>
</evidence>
<reference evidence="2" key="1">
    <citation type="submission" date="2025-08" db="UniProtKB">
        <authorList>
            <consortium name="Ensembl"/>
        </authorList>
    </citation>
    <scope>IDENTIFICATION</scope>
</reference>
<name>A0A8D0D502_SANLU</name>
<proteinExistence type="predicted"/>
<feature type="transmembrane region" description="Helical" evidence="1">
    <location>
        <begin position="110"/>
        <end position="135"/>
    </location>
</feature>
<dbReference type="GO" id="GO:0042105">
    <property type="term" value="C:alpha-beta T cell receptor complex"/>
    <property type="evidence" value="ECO:0007669"/>
    <property type="project" value="TreeGrafter"/>
</dbReference>
<keyword evidence="3" id="KW-1185">Reference proteome</keyword>
<dbReference type="GeneTree" id="ENSGT00940000173857"/>
<sequence>MCLCFFTPSASVSCKGKTTALTVLLSCIIATSKMPEPMFKSLFFPHRFYVGLWGQPNITFNEQYMDKPVPYDDVYTGEYTCISADNKEESKIYVKFRTCNNCIELDVPSIVGIVIGNVAATIVIGVAVYLTVYPLPLCDYHILKKNEMINKSFGLYPTVPQRLQHHQKDEYDKLNNRK</sequence>
<dbReference type="Gene3D" id="2.60.40.10">
    <property type="entry name" value="Immunoglobulins"/>
    <property type="match status" value="1"/>
</dbReference>
<dbReference type="Pfam" id="PF16681">
    <property type="entry name" value="Ig_5"/>
    <property type="match status" value="1"/>
</dbReference>
<accession>A0A8D0D502</accession>
<dbReference type="PANTHER" id="PTHR10570">
    <property type="entry name" value="T-CELL SURFACE GLYCOPROTEIN CD3 GAMMA CHAIN / DELTA CHAIN"/>
    <property type="match status" value="1"/>
</dbReference>
<organism evidence="2 3">
    <name type="scientific">Sander lucioperca</name>
    <name type="common">Pike-perch</name>
    <name type="synonym">Perca lucioperca</name>
    <dbReference type="NCBI Taxonomy" id="283035"/>
    <lineage>
        <taxon>Eukaryota</taxon>
        <taxon>Metazoa</taxon>
        <taxon>Chordata</taxon>
        <taxon>Craniata</taxon>
        <taxon>Vertebrata</taxon>
        <taxon>Euteleostomi</taxon>
        <taxon>Actinopterygii</taxon>
        <taxon>Neopterygii</taxon>
        <taxon>Teleostei</taxon>
        <taxon>Neoteleostei</taxon>
        <taxon>Acanthomorphata</taxon>
        <taxon>Eupercaria</taxon>
        <taxon>Perciformes</taxon>
        <taxon>Percoidei</taxon>
        <taxon>Percidae</taxon>
        <taxon>Luciopercinae</taxon>
        <taxon>Sander</taxon>
    </lineage>
</organism>
<dbReference type="PANTHER" id="PTHR10570:SF8">
    <property type="entry name" value="T-CELL SURFACE GLYCOPROTEIN CD3 GAMMA CHAIN"/>
    <property type="match status" value="1"/>
</dbReference>
<evidence type="ECO:0000256" key="1">
    <source>
        <dbReference type="SAM" id="Phobius"/>
    </source>
</evidence>
<dbReference type="InterPro" id="IPR013783">
    <property type="entry name" value="Ig-like_fold"/>
</dbReference>
<evidence type="ECO:0008006" key="4">
    <source>
        <dbReference type="Google" id="ProtNLM"/>
    </source>
</evidence>
<keyword evidence="1" id="KW-0472">Membrane</keyword>
<dbReference type="InterPro" id="IPR015484">
    <property type="entry name" value="CD3_esu/gsu/dsu"/>
</dbReference>
<keyword evidence="1" id="KW-0812">Transmembrane</keyword>
<dbReference type="Ensembl" id="ENSSLUT00000034806.1">
    <property type="protein sequence ID" value="ENSSLUP00000033753.1"/>
    <property type="gene ID" value="ENSSLUG00000015005.1"/>
</dbReference>
<dbReference type="GO" id="GO:0007166">
    <property type="term" value="P:cell surface receptor signaling pathway"/>
    <property type="evidence" value="ECO:0007669"/>
    <property type="project" value="TreeGrafter"/>
</dbReference>
<dbReference type="AlphaFoldDB" id="A0A8D0D502"/>